<protein>
    <submittedName>
        <fullName evidence="2">Uncharacterized protein</fullName>
    </submittedName>
</protein>
<reference evidence="2 3" key="2">
    <citation type="journal article" date="2022" name="Mol. Biol. Evol.">
        <title>Comparative Genomics Reveals Insights into the Divergent Evolution of Astigmatic Mites and Household Pest Adaptations.</title>
        <authorList>
            <person name="Xiong Q."/>
            <person name="Wan A.T."/>
            <person name="Liu X."/>
            <person name="Fung C.S."/>
            <person name="Xiao X."/>
            <person name="Malainual N."/>
            <person name="Hou J."/>
            <person name="Wang L."/>
            <person name="Wang M."/>
            <person name="Yang K.Y."/>
            <person name="Cui Y."/>
            <person name="Leung E.L."/>
            <person name="Nong W."/>
            <person name="Shin S.K."/>
            <person name="Au S.W."/>
            <person name="Jeong K.Y."/>
            <person name="Chew F.T."/>
            <person name="Hui J.H."/>
            <person name="Leung T.F."/>
            <person name="Tungtrongchitr A."/>
            <person name="Zhong N."/>
            <person name="Liu Z."/>
            <person name="Tsui S.K."/>
        </authorList>
    </citation>
    <scope>NUCLEOTIDE SEQUENCE [LARGE SCALE GENOMIC DNA]</scope>
    <source>
        <strain evidence="2">Derp</strain>
    </source>
</reference>
<proteinExistence type="predicted"/>
<feature type="chain" id="PRO_5047284046" evidence="1">
    <location>
        <begin position="20"/>
        <end position="70"/>
    </location>
</feature>
<accession>A0ABQ8ITP7</accession>
<sequence length="70" mass="7975">MYTIFRIFPCLAIVMIVSAAVLRHIELCSGHHDVITLNNNIKSSLRVKSFNAVESEVIINIKEIRDESFD</sequence>
<comment type="caution">
    <text evidence="2">The sequence shown here is derived from an EMBL/GenBank/DDBJ whole genome shotgun (WGS) entry which is preliminary data.</text>
</comment>
<evidence type="ECO:0000313" key="3">
    <source>
        <dbReference type="Proteomes" id="UP000887458"/>
    </source>
</evidence>
<gene>
    <name evidence="2" type="ORF">DERP_009395</name>
</gene>
<feature type="signal peptide" evidence="1">
    <location>
        <begin position="1"/>
        <end position="19"/>
    </location>
</feature>
<dbReference type="Proteomes" id="UP000887458">
    <property type="component" value="Unassembled WGS sequence"/>
</dbReference>
<dbReference type="EMBL" id="NJHN03000120">
    <property type="protein sequence ID" value="KAH9413691.1"/>
    <property type="molecule type" value="Genomic_DNA"/>
</dbReference>
<evidence type="ECO:0000313" key="2">
    <source>
        <dbReference type="EMBL" id="KAH9413691.1"/>
    </source>
</evidence>
<keyword evidence="1" id="KW-0732">Signal</keyword>
<keyword evidence="3" id="KW-1185">Reference proteome</keyword>
<evidence type="ECO:0000256" key="1">
    <source>
        <dbReference type="SAM" id="SignalP"/>
    </source>
</evidence>
<name>A0ABQ8ITP7_DERPT</name>
<reference evidence="2 3" key="1">
    <citation type="journal article" date="2018" name="J. Allergy Clin. Immunol.">
        <title>High-quality assembly of Dermatophagoides pteronyssinus genome and transcriptome reveals a wide range of novel allergens.</title>
        <authorList>
            <person name="Liu X.Y."/>
            <person name="Yang K.Y."/>
            <person name="Wang M.Q."/>
            <person name="Kwok J.S."/>
            <person name="Zeng X."/>
            <person name="Yang Z."/>
            <person name="Xiao X.J."/>
            <person name="Lau C.P."/>
            <person name="Li Y."/>
            <person name="Huang Z.M."/>
            <person name="Ba J.G."/>
            <person name="Yim A.K."/>
            <person name="Ouyang C.Y."/>
            <person name="Ngai S.M."/>
            <person name="Chan T.F."/>
            <person name="Leung E.L."/>
            <person name="Liu L."/>
            <person name="Liu Z.G."/>
            <person name="Tsui S.K."/>
        </authorList>
    </citation>
    <scope>NUCLEOTIDE SEQUENCE [LARGE SCALE GENOMIC DNA]</scope>
    <source>
        <strain evidence="2">Derp</strain>
    </source>
</reference>
<organism evidence="2 3">
    <name type="scientific">Dermatophagoides pteronyssinus</name>
    <name type="common">European house dust mite</name>
    <dbReference type="NCBI Taxonomy" id="6956"/>
    <lineage>
        <taxon>Eukaryota</taxon>
        <taxon>Metazoa</taxon>
        <taxon>Ecdysozoa</taxon>
        <taxon>Arthropoda</taxon>
        <taxon>Chelicerata</taxon>
        <taxon>Arachnida</taxon>
        <taxon>Acari</taxon>
        <taxon>Acariformes</taxon>
        <taxon>Sarcoptiformes</taxon>
        <taxon>Astigmata</taxon>
        <taxon>Psoroptidia</taxon>
        <taxon>Analgoidea</taxon>
        <taxon>Pyroglyphidae</taxon>
        <taxon>Dermatophagoidinae</taxon>
        <taxon>Dermatophagoides</taxon>
    </lineage>
</organism>